<feature type="chain" id="PRO_5017583781" evidence="1">
    <location>
        <begin position="22"/>
        <end position="393"/>
    </location>
</feature>
<dbReference type="OrthoDB" id="1114561at2"/>
<keyword evidence="1" id="KW-0732">Signal</keyword>
<dbReference type="InterPro" id="IPR011486">
    <property type="entry name" value="BBP2"/>
</dbReference>
<dbReference type="Pfam" id="PF07642">
    <property type="entry name" value="BBP2"/>
    <property type="match status" value="1"/>
</dbReference>
<dbReference type="AlphaFoldDB" id="A0A3E0DYI5"/>
<evidence type="ECO:0000313" key="2">
    <source>
        <dbReference type="EMBL" id="REG90523.1"/>
    </source>
</evidence>
<feature type="signal peptide" evidence="1">
    <location>
        <begin position="1"/>
        <end position="21"/>
    </location>
</feature>
<dbReference type="SUPFAM" id="SSF56935">
    <property type="entry name" value="Porins"/>
    <property type="match status" value="1"/>
</dbReference>
<proteinExistence type="predicted"/>
<organism evidence="2 3">
    <name type="scientific">Algoriphagus antarcticus</name>
    <dbReference type="NCBI Taxonomy" id="238540"/>
    <lineage>
        <taxon>Bacteria</taxon>
        <taxon>Pseudomonadati</taxon>
        <taxon>Bacteroidota</taxon>
        <taxon>Cytophagia</taxon>
        <taxon>Cytophagales</taxon>
        <taxon>Cyclobacteriaceae</taxon>
        <taxon>Algoriphagus</taxon>
    </lineage>
</organism>
<dbReference type="EMBL" id="QUNF01000006">
    <property type="protein sequence ID" value="REG90523.1"/>
    <property type="molecule type" value="Genomic_DNA"/>
</dbReference>
<accession>A0A3E0DYI5</accession>
<evidence type="ECO:0000313" key="3">
    <source>
        <dbReference type="Proteomes" id="UP000256405"/>
    </source>
</evidence>
<evidence type="ECO:0000256" key="1">
    <source>
        <dbReference type="SAM" id="SignalP"/>
    </source>
</evidence>
<protein>
    <submittedName>
        <fullName evidence="2">Putative OmpL-like beta-barrel porin-2</fullName>
    </submittedName>
</protein>
<dbReference type="RefSeq" id="WP_086541775.1">
    <property type="nucleotide sequence ID" value="NZ_MSSW01000032.1"/>
</dbReference>
<reference evidence="2 3" key="1">
    <citation type="submission" date="2018-08" db="EMBL/GenBank/DDBJ databases">
        <title>Genomic Encyclopedia of Archaeal and Bacterial Type Strains, Phase II (KMG-II): from individual species to whole genera.</title>
        <authorList>
            <person name="Goeker M."/>
        </authorList>
    </citation>
    <scope>NUCLEOTIDE SEQUENCE [LARGE SCALE GENOMIC DNA]</scope>
    <source>
        <strain evidence="2 3">DSM 15986</strain>
    </source>
</reference>
<keyword evidence="3" id="KW-1185">Reference proteome</keyword>
<comment type="caution">
    <text evidence="2">The sequence shown here is derived from an EMBL/GenBank/DDBJ whole genome shotgun (WGS) entry which is preliminary data.</text>
</comment>
<gene>
    <name evidence="2" type="ORF">C8N25_10621</name>
</gene>
<name>A0A3E0DYI5_9BACT</name>
<dbReference type="Proteomes" id="UP000256405">
    <property type="component" value="Unassembled WGS sequence"/>
</dbReference>
<sequence>MKKFQLLILALLIVGATNSFAQEVIIIEEEEPSRLTFSGSVDAYFRTNFNGANKGEGFQAPATSFGNLPGFSLGMANIIATYQGEKVGAVADLVFGPRGEDAVFGSPLYAGGMAGSSQIVNQLYVYWNVNDVVTLTMGNFNTFLGYEVISPTANFNYSTSYMFSYGPFSHTGLKADFALSDKWSLMAAVMNPTDMTEFNLIGTYTLGAQLGYTYDAGVAYLNFVYGDQDGKLDIDGPLVAGQSSLGSLFQVDLTAGIDLSESIYLGLNTTYNTTSAGEQYNGSSIGDLDGDGAGFYGFAGYVQATTSEMFSIGLRGEYFSVFNGGLGGVVGLNSDGDGSVFAATLSGNLRVHKNLTLIPELRMDAMSDDFFKDNDLNDSKNLSSFMLAAVFAF</sequence>